<dbReference type="EMBL" id="JADIMP010000096">
    <property type="protein sequence ID" value="MBO8441967.1"/>
    <property type="molecule type" value="Genomic_DNA"/>
</dbReference>
<reference evidence="1" key="2">
    <citation type="journal article" date="2021" name="PeerJ">
        <title>Extensive microbial diversity within the chicken gut microbiome revealed by metagenomics and culture.</title>
        <authorList>
            <person name="Gilroy R."/>
            <person name="Ravi A."/>
            <person name="Getino M."/>
            <person name="Pursley I."/>
            <person name="Horton D.L."/>
            <person name="Alikhan N.F."/>
            <person name="Baker D."/>
            <person name="Gharbi K."/>
            <person name="Hall N."/>
            <person name="Watson M."/>
            <person name="Adriaenssens E.M."/>
            <person name="Foster-Nyarko E."/>
            <person name="Jarju S."/>
            <person name="Secka A."/>
            <person name="Antonio M."/>
            <person name="Oren A."/>
            <person name="Chaudhuri R.R."/>
            <person name="La Ragione R."/>
            <person name="Hildebrand F."/>
            <person name="Pallen M.J."/>
        </authorList>
    </citation>
    <scope>NUCLEOTIDE SEQUENCE</scope>
    <source>
        <strain evidence="1">C6-149</strain>
    </source>
</reference>
<dbReference type="AlphaFoldDB" id="A0A9D9E7H2"/>
<dbReference type="Proteomes" id="UP000823614">
    <property type="component" value="Unassembled WGS sequence"/>
</dbReference>
<proteinExistence type="predicted"/>
<comment type="caution">
    <text evidence="1">The sequence shown here is derived from an EMBL/GenBank/DDBJ whole genome shotgun (WGS) entry which is preliminary data.</text>
</comment>
<reference evidence="1" key="1">
    <citation type="submission" date="2020-10" db="EMBL/GenBank/DDBJ databases">
        <authorList>
            <person name="Gilroy R."/>
        </authorList>
    </citation>
    <scope>NUCLEOTIDE SEQUENCE</scope>
    <source>
        <strain evidence="1">C6-149</strain>
    </source>
</reference>
<sequence>MKWDNETLRFNVLAINDCEDHNYKRKIGYLQRYVKSLGKKLYQKIQTNGFFENAGQKEIRQAYDRFSKYGLGLDYQIETTIKANIRRFLEGIGNGDTFDQDWAILD</sequence>
<organism evidence="1 2">
    <name type="scientific">Candidatus Gallilactobacillus intestinavium</name>
    <dbReference type="NCBI Taxonomy" id="2840838"/>
    <lineage>
        <taxon>Bacteria</taxon>
        <taxon>Bacillati</taxon>
        <taxon>Bacillota</taxon>
        <taxon>Bacilli</taxon>
        <taxon>Lactobacillales</taxon>
        <taxon>Lactobacillaceae</taxon>
        <taxon>Lactobacillaceae incertae sedis</taxon>
        <taxon>Candidatus Gallilactobacillus</taxon>
    </lineage>
</organism>
<accession>A0A9D9E7H2</accession>
<name>A0A9D9E7H2_9LACO</name>
<protein>
    <submittedName>
        <fullName evidence="1">Uncharacterized protein</fullName>
    </submittedName>
</protein>
<evidence type="ECO:0000313" key="1">
    <source>
        <dbReference type="EMBL" id="MBO8441967.1"/>
    </source>
</evidence>
<gene>
    <name evidence="1" type="ORF">IAA89_06010</name>
</gene>
<evidence type="ECO:0000313" key="2">
    <source>
        <dbReference type="Proteomes" id="UP000823614"/>
    </source>
</evidence>